<dbReference type="Pfam" id="PF00465">
    <property type="entry name" value="Fe-ADH"/>
    <property type="match status" value="1"/>
</dbReference>
<feature type="domain" description="Alcohol dehydrogenase iron-type/glycerol dehydrogenase GldA" evidence="3">
    <location>
        <begin position="18"/>
        <end position="157"/>
    </location>
</feature>
<evidence type="ECO:0000313" key="4">
    <source>
        <dbReference type="EMBL" id="WSE29938.1"/>
    </source>
</evidence>
<keyword evidence="2 4" id="KW-0560">Oxidoreductase</keyword>
<organism evidence="4 5">
    <name type="scientific">Amycolatopsis rhabdoformis</name>
    <dbReference type="NCBI Taxonomy" id="1448059"/>
    <lineage>
        <taxon>Bacteria</taxon>
        <taxon>Bacillati</taxon>
        <taxon>Actinomycetota</taxon>
        <taxon>Actinomycetes</taxon>
        <taxon>Pseudonocardiales</taxon>
        <taxon>Pseudonocardiaceae</taxon>
        <taxon>Amycolatopsis</taxon>
    </lineage>
</organism>
<dbReference type="EC" id="1.1.1.1" evidence="4"/>
<evidence type="ECO:0000256" key="2">
    <source>
        <dbReference type="ARBA" id="ARBA00023002"/>
    </source>
</evidence>
<dbReference type="InterPro" id="IPR039697">
    <property type="entry name" value="Alcohol_dehydrogenase_Fe"/>
</dbReference>
<dbReference type="GO" id="GO:0004022">
    <property type="term" value="F:alcohol dehydrogenase (NAD+) activity"/>
    <property type="evidence" value="ECO:0007669"/>
    <property type="project" value="UniProtKB-EC"/>
</dbReference>
<name>A0ABZ1I6C8_9PSEU</name>
<evidence type="ECO:0000259" key="3">
    <source>
        <dbReference type="Pfam" id="PF00465"/>
    </source>
</evidence>
<dbReference type="PANTHER" id="PTHR11496:SF102">
    <property type="entry name" value="ALCOHOL DEHYDROGENASE 4"/>
    <property type="match status" value="1"/>
</dbReference>
<dbReference type="Gene3D" id="3.40.50.1970">
    <property type="match status" value="1"/>
</dbReference>
<keyword evidence="5" id="KW-1185">Reference proteome</keyword>
<dbReference type="InterPro" id="IPR001670">
    <property type="entry name" value="ADH_Fe/GldA"/>
</dbReference>
<dbReference type="Gene3D" id="1.20.1090.10">
    <property type="entry name" value="Dehydroquinate synthase-like - alpha domain"/>
    <property type="match status" value="1"/>
</dbReference>
<proteinExistence type="inferred from homology"/>
<protein>
    <submittedName>
        <fullName evidence="4">Iron-containing alcohol dehydrogenase</fullName>
        <ecNumber evidence="4">1.1.1.1</ecNumber>
    </submittedName>
</protein>
<dbReference type="RefSeq" id="WP_326568895.1">
    <property type="nucleotide sequence ID" value="NZ_CP142149.1"/>
</dbReference>
<reference evidence="4 5" key="1">
    <citation type="journal article" date="2015" name="Int. J. Syst. Evol. Microbiol.">
        <title>Amycolatopsis rhabdoformis sp. nov., an actinomycete isolated from a tropical forest soil.</title>
        <authorList>
            <person name="Souza W.R."/>
            <person name="Silva R.E."/>
            <person name="Goodfellow M."/>
            <person name="Busarakam K."/>
            <person name="Figueiro F.S."/>
            <person name="Ferreira D."/>
            <person name="Rodrigues-Filho E."/>
            <person name="Moraes L.A.B."/>
            <person name="Zucchi T.D."/>
        </authorList>
    </citation>
    <scope>NUCLEOTIDE SEQUENCE [LARGE SCALE GENOMIC DNA]</scope>
    <source>
        <strain evidence="4 5">NCIMB 14900</strain>
    </source>
</reference>
<accession>A0ABZ1I6C8</accession>
<evidence type="ECO:0000256" key="1">
    <source>
        <dbReference type="ARBA" id="ARBA00007358"/>
    </source>
</evidence>
<gene>
    <name evidence="4" type="ORF">VSH64_45320</name>
</gene>
<dbReference type="EMBL" id="CP142149">
    <property type="protein sequence ID" value="WSE29938.1"/>
    <property type="molecule type" value="Genomic_DNA"/>
</dbReference>
<evidence type="ECO:0000313" key="5">
    <source>
        <dbReference type="Proteomes" id="UP001330812"/>
    </source>
</evidence>
<sequence length="335" mass="34090">MSGTTTDENENLPSPLLFAGGGSLEELPEIVDRLGARKALLVVGPGCAAPAERVRHLLGGRSTGSFTDTVAHVPSWEVNLAVASAQEVHADSVIAIGGGSSAGYAKIVALALGLPWIAVPTTLSGAEMTSRYFVTTGKGKESGRSRRCAARAVVRDPELLDLTPARVLASSGMAAVGACLEILAGTPSRASATAADAQRALREVLPLLVRDPADRELRVRALESAALAGAALEAAGPGPAQLIAEDLGATHRVDHGSLIACLAPHVGAGADLAGQVLPAETVRNFAGSLGLPVDLGSVCPPFDADALVERLAARPDLAGPAAVDSLRLVLKEAMR</sequence>
<dbReference type="Proteomes" id="UP001330812">
    <property type="component" value="Chromosome"/>
</dbReference>
<comment type="similarity">
    <text evidence="1">Belongs to the iron-containing alcohol dehydrogenase family.</text>
</comment>
<dbReference type="PANTHER" id="PTHR11496">
    <property type="entry name" value="ALCOHOL DEHYDROGENASE"/>
    <property type="match status" value="1"/>
</dbReference>
<dbReference type="SUPFAM" id="SSF56796">
    <property type="entry name" value="Dehydroquinate synthase-like"/>
    <property type="match status" value="1"/>
</dbReference>